<dbReference type="PRINTS" id="PR00119">
    <property type="entry name" value="CATATPASE"/>
</dbReference>
<comment type="caution">
    <text evidence="12">The sequence shown here is derived from an EMBL/GenBank/DDBJ whole genome shotgun (WGS) entry which is preliminary data.</text>
</comment>
<evidence type="ECO:0000256" key="4">
    <source>
        <dbReference type="ARBA" id="ARBA00022692"/>
    </source>
</evidence>
<dbReference type="FunFam" id="3.40.50.1000:FF:000001">
    <property type="entry name" value="Phospholipid-transporting ATPase IC"/>
    <property type="match status" value="1"/>
</dbReference>
<dbReference type="AlphaFoldDB" id="A0A2H0WM40"/>
<evidence type="ECO:0000313" key="12">
    <source>
        <dbReference type="EMBL" id="PIS13724.1"/>
    </source>
</evidence>
<dbReference type="InterPro" id="IPR059000">
    <property type="entry name" value="ATPase_P-type_domA"/>
</dbReference>
<gene>
    <name evidence="12" type="ORF">COT67_00165</name>
</gene>
<feature type="transmembrane region" description="Helical" evidence="10">
    <location>
        <begin position="244"/>
        <end position="262"/>
    </location>
</feature>
<dbReference type="GO" id="GO:0005886">
    <property type="term" value="C:plasma membrane"/>
    <property type="evidence" value="ECO:0007669"/>
    <property type="project" value="UniProtKB-SubCell"/>
</dbReference>
<evidence type="ECO:0000256" key="5">
    <source>
        <dbReference type="ARBA" id="ARBA00022741"/>
    </source>
</evidence>
<dbReference type="Proteomes" id="UP000230353">
    <property type="component" value="Unassembled WGS sequence"/>
</dbReference>
<dbReference type="SMART" id="SM00831">
    <property type="entry name" value="Cation_ATPase_N"/>
    <property type="match status" value="1"/>
</dbReference>
<dbReference type="SUPFAM" id="SSF56784">
    <property type="entry name" value="HAD-like"/>
    <property type="match status" value="1"/>
</dbReference>
<dbReference type="GO" id="GO:0016887">
    <property type="term" value="F:ATP hydrolysis activity"/>
    <property type="evidence" value="ECO:0007669"/>
    <property type="project" value="InterPro"/>
</dbReference>
<feature type="transmembrane region" description="Helical" evidence="10">
    <location>
        <begin position="821"/>
        <end position="841"/>
    </location>
</feature>
<feature type="transmembrane region" description="Helical" evidence="10">
    <location>
        <begin position="750"/>
        <end position="777"/>
    </location>
</feature>
<comment type="similarity">
    <text evidence="2">Belongs to the cation transport ATPase (P-type) (TC 3.A.3) family. Type IIA subfamily.</text>
</comment>
<comment type="subcellular location">
    <subcellularLocation>
        <location evidence="1">Cell membrane</location>
        <topology evidence="1">Multi-pass membrane protein</topology>
    </subcellularLocation>
</comment>
<dbReference type="InterPro" id="IPR023214">
    <property type="entry name" value="HAD_sf"/>
</dbReference>
<sequence length="891" mass="98250">MQPWHSTSIESTFEQLKSNRNGLSGADAKKRLGIFGLNELPLYEGEPAWKLFLNQFRSPLMYIMFAAIVVAYFIEDRASLIFVSIVTLSNALVGFYQEYKANNTIRALKRLVKSKARVIRGGHEQQMLTSEIVPGDIIVLRPGDKVSSDARVFECDGLKAFEAILTGESNPVEKQVHAVSEKAEIGDRKSMVFMGTTIEDGIARAVVVETGIHTAYGDIARSITETPEKPTHLQQVMRSLSKTIGLFITLAVGLILLEGYFAGKPPQELFTEALALFISAIPEGLLPAITIVLAVGMNRVVKHKGLVRRLASTEALGGVTVICSDKTGTLTEGRMEARRIVTLDEDIEINTQAPGSLPLAEGPVRNTLTAAILVSDAYIENPEAEINKLIIRGRPTEQAVLKAGMFVGLQKDVLEKQNRALGTIFFSSEKKYSATLRKTPEGKTNLYVMGAPEQILRKTDKIHSKDKLLAIDSKEGKDMRKHLDELTEQGYRLLACAERPLDAKTKSTGLENEVKDLILLGFIAFNDPVRLQVPEALRQTRRAGIRTIIVTGDHQLTARAVAEKIGFKINPNEILEGRDVEEMTDNELRKKVASVQLYARVSPRHKLRIVQAFQSRGEVVAMFGDGVNDTPALKAAQVGVAVSPEVDAVWSTADLVLLDGGFDTIVEAIKQGRIIFYNIRRVFLYLLTVDFSEFFVFFIAIALKLPLPIVAAQILFINLTESGLPDLALTTEKEQEGIMEEKPRKPSESIAHKPTLIFMAITFFISGIVAFAFYYAALSLTNDLNLTRTMTTVLLCFESLFLSLSLRSFKKGIIRKNIFSNKLLTGAVAISALVVVAAIYINPLQNLLSFVPLSPAEWLIIILVNLAGVILVDRIKIAFLAGRKKNENTGN</sequence>
<dbReference type="InterPro" id="IPR036412">
    <property type="entry name" value="HAD-like_sf"/>
</dbReference>
<dbReference type="SUPFAM" id="SSF81660">
    <property type="entry name" value="Metal cation-transporting ATPase, ATP-binding domain N"/>
    <property type="match status" value="1"/>
</dbReference>
<keyword evidence="7" id="KW-1278">Translocase</keyword>
<dbReference type="InterPro" id="IPR050510">
    <property type="entry name" value="Cation_transp_ATPase_P-type"/>
</dbReference>
<dbReference type="InterPro" id="IPR023299">
    <property type="entry name" value="ATPase_P-typ_cyto_dom_N"/>
</dbReference>
<dbReference type="Pfam" id="PF00122">
    <property type="entry name" value="E1-E2_ATPase"/>
    <property type="match status" value="1"/>
</dbReference>
<accession>A0A2H0WM40</accession>
<dbReference type="Pfam" id="PF00690">
    <property type="entry name" value="Cation_ATPase_N"/>
    <property type="match status" value="1"/>
</dbReference>
<dbReference type="EMBL" id="PEZL01000004">
    <property type="protein sequence ID" value="PIS13724.1"/>
    <property type="molecule type" value="Genomic_DNA"/>
</dbReference>
<dbReference type="SFLD" id="SFLDS00003">
    <property type="entry name" value="Haloacid_Dehalogenase"/>
    <property type="match status" value="1"/>
</dbReference>
<dbReference type="PANTHER" id="PTHR43294:SF21">
    <property type="entry name" value="CATION TRANSPORTING ATPASE"/>
    <property type="match status" value="1"/>
</dbReference>
<name>A0A2H0WM40_9BACT</name>
<feature type="transmembrane region" description="Helical" evidence="10">
    <location>
        <begin position="80"/>
        <end position="99"/>
    </location>
</feature>
<feature type="domain" description="Cation-transporting P-type ATPase N-terminal" evidence="11">
    <location>
        <begin position="3"/>
        <end position="76"/>
    </location>
</feature>
<evidence type="ECO:0000313" key="13">
    <source>
        <dbReference type="Proteomes" id="UP000230353"/>
    </source>
</evidence>
<dbReference type="NCBIfam" id="TIGR01494">
    <property type="entry name" value="ATPase_P-type"/>
    <property type="match status" value="2"/>
</dbReference>
<reference evidence="13" key="1">
    <citation type="submission" date="2017-09" db="EMBL/GenBank/DDBJ databases">
        <title>Depth-based differentiation of microbial function through sediment-hosted aquifers and enrichment of novel symbionts in the deep terrestrial subsurface.</title>
        <authorList>
            <person name="Probst A.J."/>
            <person name="Ladd B."/>
            <person name="Jarett J.K."/>
            <person name="Geller-Mcgrath D.E."/>
            <person name="Sieber C.M.K."/>
            <person name="Emerson J.B."/>
            <person name="Anantharaman K."/>
            <person name="Thomas B.C."/>
            <person name="Malmstrom R."/>
            <person name="Stieglmeier M."/>
            <person name="Klingl A."/>
            <person name="Woyke T."/>
            <person name="Ryan C.M."/>
            <person name="Banfield J.F."/>
        </authorList>
    </citation>
    <scope>NUCLEOTIDE SEQUENCE [LARGE SCALE GENOMIC DNA]</scope>
</reference>
<dbReference type="Gene3D" id="3.40.1110.10">
    <property type="entry name" value="Calcium-transporting ATPase, cytoplasmic domain N"/>
    <property type="match status" value="1"/>
</dbReference>
<dbReference type="InterPro" id="IPR001757">
    <property type="entry name" value="P_typ_ATPase"/>
</dbReference>
<evidence type="ECO:0000259" key="11">
    <source>
        <dbReference type="SMART" id="SM00831"/>
    </source>
</evidence>
<keyword evidence="4 10" id="KW-0812">Transmembrane</keyword>
<dbReference type="Pfam" id="PF00689">
    <property type="entry name" value="Cation_ATPase_C"/>
    <property type="match status" value="1"/>
</dbReference>
<evidence type="ECO:0000256" key="7">
    <source>
        <dbReference type="ARBA" id="ARBA00022967"/>
    </source>
</evidence>
<protein>
    <recommendedName>
        <fullName evidence="11">Cation-transporting P-type ATPase N-terminal domain-containing protein</fullName>
    </recommendedName>
</protein>
<dbReference type="InterPro" id="IPR044492">
    <property type="entry name" value="P_typ_ATPase_HD_dom"/>
</dbReference>
<organism evidence="12 13">
    <name type="scientific">Candidatus Tagabacteria bacterium CG09_land_8_20_14_0_10_41_14</name>
    <dbReference type="NCBI Taxonomy" id="1975021"/>
    <lineage>
        <taxon>Bacteria</taxon>
        <taxon>Candidatus Tagaibacteriota</taxon>
    </lineage>
</organism>
<keyword evidence="8 10" id="KW-1133">Transmembrane helix</keyword>
<feature type="transmembrane region" description="Helical" evidence="10">
    <location>
        <begin position="56"/>
        <end position="74"/>
    </location>
</feature>
<dbReference type="InterPro" id="IPR008250">
    <property type="entry name" value="ATPase_P-typ_transduc_dom_A_sf"/>
</dbReference>
<dbReference type="InterPro" id="IPR023298">
    <property type="entry name" value="ATPase_P-typ_TM_dom_sf"/>
</dbReference>
<dbReference type="SUPFAM" id="SSF81653">
    <property type="entry name" value="Calcium ATPase, transduction domain A"/>
    <property type="match status" value="1"/>
</dbReference>
<proteinExistence type="inferred from homology"/>
<dbReference type="SFLD" id="SFLDF00027">
    <property type="entry name" value="p-type_atpase"/>
    <property type="match status" value="1"/>
</dbReference>
<dbReference type="SFLD" id="SFLDG00002">
    <property type="entry name" value="C1.7:_P-type_atpase_like"/>
    <property type="match status" value="1"/>
</dbReference>
<dbReference type="InterPro" id="IPR018303">
    <property type="entry name" value="ATPase_P-typ_P_site"/>
</dbReference>
<evidence type="ECO:0000256" key="6">
    <source>
        <dbReference type="ARBA" id="ARBA00022840"/>
    </source>
</evidence>
<dbReference type="InterPro" id="IPR004014">
    <property type="entry name" value="ATPase_P-typ_cation-transptr_N"/>
</dbReference>
<evidence type="ECO:0000256" key="1">
    <source>
        <dbReference type="ARBA" id="ARBA00004651"/>
    </source>
</evidence>
<evidence type="ECO:0000256" key="10">
    <source>
        <dbReference type="SAM" id="Phobius"/>
    </source>
</evidence>
<keyword evidence="3" id="KW-1003">Cell membrane</keyword>
<dbReference type="Gene3D" id="3.40.50.1000">
    <property type="entry name" value="HAD superfamily/HAD-like"/>
    <property type="match status" value="1"/>
</dbReference>
<keyword evidence="9 10" id="KW-0472">Membrane</keyword>
<evidence type="ECO:0000256" key="8">
    <source>
        <dbReference type="ARBA" id="ARBA00022989"/>
    </source>
</evidence>
<evidence type="ECO:0000256" key="3">
    <source>
        <dbReference type="ARBA" id="ARBA00022475"/>
    </source>
</evidence>
<dbReference type="PROSITE" id="PS00154">
    <property type="entry name" value="ATPASE_E1_E2"/>
    <property type="match status" value="1"/>
</dbReference>
<feature type="transmembrane region" description="Helical" evidence="10">
    <location>
        <begin position="274"/>
        <end position="295"/>
    </location>
</feature>
<dbReference type="PANTHER" id="PTHR43294">
    <property type="entry name" value="SODIUM/POTASSIUM-TRANSPORTING ATPASE SUBUNIT ALPHA"/>
    <property type="match status" value="1"/>
</dbReference>
<dbReference type="GO" id="GO:0005524">
    <property type="term" value="F:ATP binding"/>
    <property type="evidence" value="ECO:0007669"/>
    <property type="project" value="UniProtKB-KW"/>
</dbReference>
<dbReference type="Gene3D" id="1.20.1110.10">
    <property type="entry name" value="Calcium-transporting ATPase, transmembrane domain"/>
    <property type="match status" value="1"/>
</dbReference>
<dbReference type="Gene3D" id="2.70.150.10">
    <property type="entry name" value="Calcium-transporting ATPase, cytoplasmic transduction domain A"/>
    <property type="match status" value="1"/>
</dbReference>
<dbReference type="PRINTS" id="PR00120">
    <property type="entry name" value="HATPASE"/>
</dbReference>
<keyword evidence="5" id="KW-0547">Nucleotide-binding</keyword>
<keyword evidence="6" id="KW-0067">ATP-binding</keyword>
<feature type="transmembrane region" description="Helical" evidence="10">
    <location>
        <begin position="856"/>
        <end position="875"/>
    </location>
</feature>
<evidence type="ECO:0000256" key="2">
    <source>
        <dbReference type="ARBA" id="ARBA00005675"/>
    </source>
</evidence>
<dbReference type="InterPro" id="IPR006068">
    <property type="entry name" value="ATPase_P-typ_cation-transptr_C"/>
</dbReference>
<dbReference type="SUPFAM" id="SSF81665">
    <property type="entry name" value="Calcium ATPase, transmembrane domain M"/>
    <property type="match status" value="1"/>
</dbReference>
<dbReference type="Pfam" id="PF13246">
    <property type="entry name" value="Cation_ATPase"/>
    <property type="match status" value="1"/>
</dbReference>
<evidence type="ECO:0000256" key="9">
    <source>
        <dbReference type="ARBA" id="ARBA00023136"/>
    </source>
</evidence>